<evidence type="ECO:0000256" key="14">
    <source>
        <dbReference type="RuleBase" id="RU000461"/>
    </source>
</evidence>
<proteinExistence type="inferred from homology"/>
<feature type="binding site" description="axial binding residue" evidence="13">
    <location>
        <position position="87"/>
    </location>
    <ligand>
        <name>heme</name>
        <dbReference type="ChEBI" id="CHEBI:30413"/>
    </ligand>
    <ligandPart>
        <name>Fe</name>
        <dbReference type="ChEBI" id="CHEBI:18248"/>
    </ligandPart>
</feature>
<evidence type="ECO:0000256" key="6">
    <source>
        <dbReference type="ARBA" id="ARBA00022723"/>
    </source>
</evidence>
<dbReference type="AlphaFoldDB" id="A0A9C6X6K6"/>
<evidence type="ECO:0000256" key="10">
    <source>
        <dbReference type="ARBA" id="ARBA00023004"/>
    </source>
</evidence>
<keyword evidence="9 14" id="KW-0560">Oxidoreductase</keyword>
<evidence type="ECO:0000256" key="2">
    <source>
        <dbReference type="ARBA" id="ARBA00004174"/>
    </source>
</evidence>
<dbReference type="Gene3D" id="1.10.630.10">
    <property type="entry name" value="Cytochrome P450"/>
    <property type="match status" value="1"/>
</dbReference>
<keyword evidence="10 13" id="KW-0408">Iron</keyword>
<dbReference type="InterPro" id="IPR036396">
    <property type="entry name" value="Cyt_P450_sf"/>
</dbReference>
<gene>
    <name evidence="16" type="primary">LOC127751140</name>
</gene>
<evidence type="ECO:0000256" key="7">
    <source>
        <dbReference type="ARBA" id="ARBA00022824"/>
    </source>
</evidence>
<dbReference type="InterPro" id="IPR001128">
    <property type="entry name" value="Cyt_P450"/>
</dbReference>
<comment type="subcellular location">
    <subcellularLocation>
        <location evidence="3">Endoplasmic reticulum membrane</location>
        <topology evidence="3">Peripheral membrane protein</topology>
    </subcellularLocation>
    <subcellularLocation>
        <location evidence="2">Microsome membrane</location>
        <topology evidence="2">Peripheral membrane protein</topology>
    </subcellularLocation>
</comment>
<accession>A0A9C6X6K6</accession>
<dbReference type="PRINTS" id="PR00463">
    <property type="entry name" value="EP450I"/>
</dbReference>
<organism evidence="15 16">
    <name type="scientific">Frankliniella occidentalis</name>
    <name type="common">Western flower thrips</name>
    <name type="synonym">Euthrips occidentalis</name>
    <dbReference type="NCBI Taxonomy" id="133901"/>
    <lineage>
        <taxon>Eukaryota</taxon>
        <taxon>Metazoa</taxon>
        <taxon>Ecdysozoa</taxon>
        <taxon>Arthropoda</taxon>
        <taxon>Hexapoda</taxon>
        <taxon>Insecta</taxon>
        <taxon>Pterygota</taxon>
        <taxon>Neoptera</taxon>
        <taxon>Paraneoptera</taxon>
        <taxon>Thysanoptera</taxon>
        <taxon>Terebrantia</taxon>
        <taxon>Thripoidea</taxon>
        <taxon>Thripidae</taxon>
        <taxon>Frankliniella</taxon>
    </lineage>
</organism>
<dbReference type="PANTHER" id="PTHR24291">
    <property type="entry name" value="CYTOCHROME P450 FAMILY 4"/>
    <property type="match status" value="1"/>
</dbReference>
<evidence type="ECO:0000256" key="3">
    <source>
        <dbReference type="ARBA" id="ARBA00004406"/>
    </source>
</evidence>
<keyword evidence="12" id="KW-0472">Membrane</keyword>
<keyword evidence="11 14" id="KW-0503">Monooxygenase</keyword>
<evidence type="ECO:0000256" key="9">
    <source>
        <dbReference type="ARBA" id="ARBA00023002"/>
    </source>
</evidence>
<evidence type="ECO:0000256" key="12">
    <source>
        <dbReference type="ARBA" id="ARBA00023136"/>
    </source>
</evidence>
<comment type="cofactor">
    <cofactor evidence="1 13">
        <name>heme</name>
        <dbReference type="ChEBI" id="CHEBI:30413"/>
    </cofactor>
</comment>
<name>A0A9C6X6K6_FRAOC</name>
<evidence type="ECO:0000256" key="4">
    <source>
        <dbReference type="ARBA" id="ARBA00010617"/>
    </source>
</evidence>
<keyword evidence="7" id="KW-0256">Endoplasmic reticulum</keyword>
<dbReference type="GeneID" id="127751140"/>
<dbReference type="RefSeq" id="XP_052130201.1">
    <property type="nucleotide sequence ID" value="XM_052274241.1"/>
</dbReference>
<evidence type="ECO:0000256" key="5">
    <source>
        <dbReference type="ARBA" id="ARBA00022617"/>
    </source>
</evidence>
<keyword evidence="15" id="KW-1185">Reference proteome</keyword>
<dbReference type="OrthoDB" id="1470350at2759"/>
<dbReference type="PROSITE" id="PS00086">
    <property type="entry name" value="CYTOCHROME_P450"/>
    <property type="match status" value="1"/>
</dbReference>
<evidence type="ECO:0000313" key="16">
    <source>
        <dbReference type="RefSeq" id="XP_052130201.1"/>
    </source>
</evidence>
<dbReference type="KEGG" id="foc:127751140"/>
<dbReference type="PRINTS" id="PR00385">
    <property type="entry name" value="P450"/>
</dbReference>
<sequence>MDRVVNETLRMFPIAPFVARQTSKVVELDGKHIPSGTVLFLNFVGVHRSPKYHQDPLTFDPDRFLPDRAAAMHPYSFLPFSSGSRNCIGQPLAWMMVKTLLASILKTYQIRRNKVKRNTSDSISIQYGQEYFVINTIEGLA</sequence>
<keyword evidence="5 13" id="KW-0349">Heme</keyword>
<evidence type="ECO:0000256" key="11">
    <source>
        <dbReference type="ARBA" id="ARBA00023033"/>
    </source>
</evidence>
<comment type="similarity">
    <text evidence="4 14">Belongs to the cytochrome P450 family.</text>
</comment>
<dbReference type="InterPro" id="IPR050196">
    <property type="entry name" value="Cytochrome_P450_Monoox"/>
</dbReference>
<dbReference type="GO" id="GO:0020037">
    <property type="term" value="F:heme binding"/>
    <property type="evidence" value="ECO:0007669"/>
    <property type="project" value="InterPro"/>
</dbReference>
<dbReference type="GO" id="GO:0005506">
    <property type="term" value="F:iron ion binding"/>
    <property type="evidence" value="ECO:0007669"/>
    <property type="project" value="InterPro"/>
</dbReference>
<keyword evidence="8" id="KW-0492">Microsome</keyword>
<dbReference type="Proteomes" id="UP000504606">
    <property type="component" value="Unplaced"/>
</dbReference>
<evidence type="ECO:0000256" key="1">
    <source>
        <dbReference type="ARBA" id="ARBA00001971"/>
    </source>
</evidence>
<evidence type="ECO:0000256" key="8">
    <source>
        <dbReference type="ARBA" id="ARBA00022848"/>
    </source>
</evidence>
<dbReference type="InterPro" id="IPR017972">
    <property type="entry name" value="Cyt_P450_CS"/>
</dbReference>
<reference evidence="16" key="1">
    <citation type="submission" date="2025-08" db="UniProtKB">
        <authorList>
            <consortium name="RefSeq"/>
        </authorList>
    </citation>
    <scope>IDENTIFICATION</scope>
    <source>
        <tissue evidence="16">Whole organism</tissue>
    </source>
</reference>
<dbReference type="GO" id="GO:0004497">
    <property type="term" value="F:monooxygenase activity"/>
    <property type="evidence" value="ECO:0007669"/>
    <property type="project" value="UniProtKB-KW"/>
</dbReference>
<dbReference type="SUPFAM" id="SSF48264">
    <property type="entry name" value="Cytochrome P450"/>
    <property type="match status" value="1"/>
</dbReference>
<dbReference type="Pfam" id="PF00067">
    <property type="entry name" value="p450"/>
    <property type="match status" value="1"/>
</dbReference>
<evidence type="ECO:0000313" key="15">
    <source>
        <dbReference type="Proteomes" id="UP000504606"/>
    </source>
</evidence>
<dbReference type="PANTHER" id="PTHR24291:SF189">
    <property type="entry name" value="CYTOCHROME P450 4C3-RELATED"/>
    <property type="match status" value="1"/>
</dbReference>
<evidence type="ECO:0000256" key="13">
    <source>
        <dbReference type="PIRSR" id="PIRSR602401-1"/>
    </source>
</evidence>
<protein>
    <submittedName>
        <fullName evidence="16">Cytochrome P450 4C1-like</fullName>
    </submittedName>
</protein>
<dbReference type="InterPro" id="IPR002401">
    <property type="entry name" value="Cyt_P450_E_grp-I"/>
</dbReference>
<dbReference type="GO" id="GO:0005789">
    <property type="term" value="C:endoplasmic reticulum membrane"/>
    <property type="evidence" value="ECO:0007669"/>
    <property type="project" value="UniProtKB-SubCell"/>
</dbReference>
<dbReference type="GO" id="GO:0016705">
    <property type="term" value="F:oxidoreductase activity, acting on paired donors, with incorporation or reduction of molecular oxygen"/>
    <property type="evidence" value="ECO:0007669"/>
    <property type="project" value="InterPro"/>
</dbReference>
<keyword evidence="6 13" id="KW-0479">Metal-binding</keyword>